<evidence type="ECO:0000313" key="1">
    <source>
        <dbReference type="EMBL" id="BBO79611.1"/>
    </source>
</evidence>
<dbReference type="KEGG" id="dov:DSCO28_01770"/>
<accession>A0A5K7ZFB1</accession>
<dbReference type="Proteomes" id="UP000425960">
    <property type="component" value="Chromosome"/>
</dbReference>
<evidence type="ECO:0000313" key="2">
    <source>
        <dbReference type="Proteomes" id="UP000425960"/>
    </source>
</evidence>
<sequence>MKFQGALITEQGITFAVVVVKKPFLQNTLTSNKKREEYQQIFPGIPIILAAKEGRGIFQFQGRKDLVNLLASIDSSRIPWKDYSVS</sequence>
<dbReference type="AlphaFoldDB" id="A0A5K7ZFB1"/>
<dbReference type="RefSeq" id="WP_155320752.1">
    <property type="nucleotide sequence ID" value="NZ_AP021876.1"/>
</dbReference>
<proteinExistence type="predicted"/>
<name>A0A5K7ZFB1_9BACT</name>
<protein>
    <submittedName>
        <fullName evidence="1">Uncharacterized protein</fullName>
    </submittedName>
</protein>
<gene>
    <name evidence="1" type="ORF">DSCO28_01770</name>
</gene>
<dbReference type="EMBL" id="AP021876">
    <property type="protein sequence ID" value="BBO79611.1"/>
    <property type="molecule type" value="Genomic_DNA"/>
</dbReference>
<organism evidence="1 2">
    <name type="scientific">Desulfosarcina ovata subsp. sediminis</name>
    <dbReference type="NCBI Taxonomy" id="885957"/>
    <lineage>
        <taxon>Bacteria</taxon>
        <taxon>Pseudomonadati</taxon>
        <taxon>Thermodesulfobacteriota</taxon>
        <taxon>Desulfobacteria</taxon>
        <taxon>Desulfobacterales</taxon>
        <taxon>Desulfosarcinaceae</taxon>
        <taxon>Desulfosarcina</taxon>
    </lineage>
</organism>
<reference evidence="1 2" key="1">
    <citation type="submission" date="2019-11" db="EMBL/GenBank/DDBJ databases">
        <title>Comparative genomics of hydrocarbon-degrading Desulfosarcina strains.</title>
        <authorList>
            <person name="Watanabe M."/>
            <person name="Kojima H."/>
            <person name="Fukui M."/>
        </authorList>
    </citation>
    <scope>NUCLEOTIDE SEQUENCE [LARGE SCALE GENOMIC DNA]</scope>
    <source>
        <strain evidence="1 2">28bB2T</strain>
    </source>
</reference>